<evidence type="ECO:0000313" key="5">
    <source>
        <dbReference type="EMBL" id="MBB5283302.1"/>
    </source>
</evidence>
<keyword evidence="6" id="KW-1185">Reference proteome</keyword>
<gene>
    <name evidence="5" type="ORF">HNQ92_001428</name>
</gene>
<dbReference type="Proteomes" id="UP000557307">
    <property type="component" value="Unassembled WGS sequence"/>
</dbReference>
<dbReference type="EMBL" id="JACHGF010000002">
    <property type="protein sequence ID" value="MBB5283302.1"/>
    <property type="molecule type" value="Genomic_DNA"/>
</dbReference>
<proteinExistence type="predicted"/>
<dbReference type="Gene3D" id="2.40.160.50">
    <property type="entry name" value="membrane protein fhac: a member of the omp85/tpsb transporter family"/>
    <property type="match status" value="1"/>
</dbReference>
<reference evidence="5 6" key="1">
    <citation type="submission" date="2020-08" db="EMBL/GenBank/DDBJ databases">
        <title>Genomic Encyclopedia of Type Strains, Phase IV (KMG-IV): sequencing the most valuable type-strain genomes for metagenomic binning, comparative biology and taxonomic classification.</title>
        <authorList>
            <person name="Goeker M."/>
        </authorList>
    </citation>
    <scope>NUCLEOTIDE SEQUENCE [LARGE SCALE GENOMIC DNA]</scope>
    <source>
        <strain evidence="5 6">DSM 105074</strain>
    </source>
</reference>
<evidence type="ECO:0000259" key="4">
    <source>
        <dbReference type="Pfam" id="PF01103"/>
    </source>
</evidence>
<evidence type="ECO:0000256" key="3">
    <source>
        <dbReference type="SAM" id="SignalP"/>
    </source>
</evidence>
<organism evidence="5 6">
    <name type="scientific">Rhabdobacter roseus</name>
    <dbReference type="NCBI Taxonomy" id="1655419"/>
    <lineage>
        <taxon>Bacteria</taxon>
        <taxon>Pseudomonadati</taxon>
        <taxon>Bacteroidota</taxon>
        <taxon>Cytophagia</taxon>
        <taxon>Cytophagales</taxon>
        <taxon>Cytophagaceae</taxon>
        <taxon>Rhabdobacter</taxon>
    </lineage>
</organism>
<feature type="domain" description="Bacterial surface antigen (D15)" evidence="4">
    <location>
        <begin position="162"/>
        <end position="349"/>
    </location>
</feature>
<feature type="signal peptide" evidence="3">
    <location>
        <begin position="1"/>
        <end position="22"/>
    </location>
</feature>
<feature type="chain" id="PRO_5032449344" description="Bacterial surface antigen (D15) domain-containing protein" evidence="3">
    <location>
        <begin position="23"/>
        <end position="379"/>
    </location>
</feature>
<evidence type="ECO:0000256" key="2">
    <source>
        <dbReference type="ARBA" id="ARBA00023136"/>
    </source>
</evidence>
<keyword evidence="2" id="KW-0472">Membrane</keyword>
<accession>A0A840TP23</accession>
<evidence type="ECO:0000256" key="1">
    <source>
        <dbReference type="ARBA" id="ARBA00004370"/>
    </source>
</evidence>
<name>A0A840TP23_9BACT</name>
<comment type="subcellular location">
    <subcellularLocation>
        <location evidence="1">Membrane</location>
    </subcellularLocation>
</comment>
<protein>
    <recommendedName>
        <fullName evidence="4">Bacterial surface antigen (D15) domain-containing protein</fullName>
    </recommendedName>
</protein>
<dbReference type="GO" id="GO:0019867">
    <property type="term" value="C:outer membrane"/>
    <property type="evidence" value="ECO:0007669"/>
    <property type="project" value="InterPro"/>
</dbReference>
<evidence type="ECO:0000313" key="6">
    <source>
        <dbReference type="Proteomes" id="UP000557307"/>
    </source>
</evidence>
<dbReference type="AlphaFoldDB" id="A0A840TP23"/>
<dbReference type="RefSeq" id="WP_184172580.1">
    <property type="nucleotide sequence ID" value="NZ_JACHGF010000002.1"/>
</dbReference>
<dbReference type="Pfam" id="PF01103">
    <property type="entry name" value="Omp85"/>
    <property type="match status" value="1"/>
</dbReference>
<sequence length="379" mass="43328">MKIRLLLLFLLLGYHAVYEAHAQKSGIISYYWNRLVNDTTESSRPQFLIYPTLAYAPETSWEFGLSTLYVYYAKGDTANRLSEINGFTFFTLENQYGIWFDHALYTDESKWFFLGRFRFQSFPLLYHGLGPDSPREHQARVDANQLLIRERALRKVAGSLYLGVQVDFQRMSSVRFVPAEGATVVERPNGSEGSSNLGFGLGVVYDNRHNVLNVRRGIFSELALLRYAKAWGSDYAFTTVISDNRIFRPLPNSRDVIAAQLLGQFSFGDTPFNQMALLGGENIMRGYYLGRYRDNNMIATQVEYRLLPLEFSKRLGAAVFAGTGTVFRDFNSFSTRKWVWSGGAGLRFLLFPKKDIFTRFDAAFTREGPGFYLFIGEAF</sequence>
<dbReference type="InterPro" id="IPR000184">
    <property type="entry name" value="Bac_surfAg_D15"/>
</dbReference>
<comment type="caution">
    <text evidence="5">The sequence shown here is derived from an EMBL/GenBank/DDBJ whole genome shotgun (WGS) entry which is preliminary data.</text>
</comment>
<keyword evidence="3" id="KW-0732">Signal</keyword>